<dbReference type="AlphaFoldDB" id="A0A401RFF9"/>
<comment type="caution">
    <text evidence="1">The sequence shown here is derived from an EMBL/GenBank/DDBJ whole genome shotgun (WGS) entry which is preliminary data.</text>
</comment>
<keyword evidence="2" id="KW-1185">Reference proteome</keyword>
<gene>
    <name evidence="1" type="ORF">chiPu_0021932</name>
</gene>
<protein>
    <submittedName>
        <fullName evidence="1">Uncharacterized protein</fullName>
    </submittedName>
</protein>
<name>A0A401RFF9_CHIPU</name>
<accession>A0A401RFF9</accession>
<evidence type="ECO:0000313" key="1">
    <source>
        <dbReference type="EMBL" id="GCC16826.1"/>
    </source>
</evidence>
<dbReference type="Proteomes" id="UP000287033">
    <property type="component" value="Unassembled WGS sequence"/>
</dbReference>
<sequence length="117" mass="12175">MGTPAPHPHPTPPPFPPVSPALLPCGRECRLLWELVLPQPCRDGCQADSLGGWGVTVTSSDAGCGDGVGRGTHAKPRLANERGQAGAKVTLLPQLRAGRPARSALAGRDGMVRWARG</sequence>
<feature type="non-terminal residue" evidence="1">
    <location>
        <position position="117"/>
    </location>
</feature>
<dbReference type="EMBL" id="BEZZ01005263">
    <property type="protein sequence ID" value="GCC16826.1"/>
    <property type="molecule type" value="Genomic_DNA"/>
</dbReference>
<evidence type="ECO:0000313" key="2">
    <source>
        <dbReference type="Proteomes" id="UP000287033"/>
    </source>
</evidence>
<organism evidence="1 2">
    <name type="scientific">Chiloscyllium punctatum</name>
    <name type="common">Brownbanded bambooshark</name>
    <name type="synonym">Hemiscyllium punctatum</name>
    <dbReference type="NCBI Taxonomy" id="137246"/>
    <lineage>
        <taxon>Eukaryota</taxon>
        <taxon>Metazoa</taxon>
        <taxon>Chordata</taxon>
        <taxon>Craniata</taxon>
        <taxon>Vertebrata</taxon>
        <taxon>Chondrichthyes</taxon>
        <taxon>Elasmobranchii</taxon>
        <taxon>Galeomorphii</taxon>
        <taxon>Galeoidea</taxon>
        <taxon>Orectolobiformes</taxon>
        <taxon>Hemiscylliidae</taxon>
        <taxon>Chiloscyllium</taxon>
    </lineage>
</organism>
<reference evidence="1 2" key="1">
    <citation type="journal article" date="2018" name="Nat. Ecol. Evol.">
        <title>Shark genomes provide insights into elasmobranch evolution and the origin of vertebrates.</title>
        <authorList>
            <person name="Hara Y"/>
            <person name="Yamaguchi K"/>
            <person name="Onimaru K"/>
            <person name="Kadota M"/>
            <person name="Koyanagi M"/>
            <person name="Keeley SD"/>
            <person name="Tatsumi K"/>
            <person name="Tanaka K"/>
            <person name="Motone F"/>
            <person name="Kageyama Y"/>
            <person name="Nozu R"/>
            <person name="Adachi N"/>
            <person name="Nishimura O"/>
            <person name="Nakagawa R"/>
            <person name="Tanegashima C"/>
            <person name="Kiyatake I"/>
            <person name="Matsumoto R"/>
            <person name="Murakumo K"/>
            <person name="Nishida K"/>
            <person name="Terakita A"/>
            <person name="Kuratani S"/>
            <person name="Sato K"/>
            <person name="Hyodo S Kuraku.S."/>
        </authorList>
    </citation>
    <scope>NUCLEOTIDE SEQUENCE [LARGE SCALE GENOMIC DNA]</scope>
</reference>
<proteinExistence type="predicted"/>